<dbReference type="SUPFAM" id="SSF57770">
    <property type="entry name" value="Methionyl-tRNA synthetase (MetRS), Zn-domain"/>
    <property type="match status" value="1"/>
</dbReference>
<dbReference type="Gene3D" id="2.40.50.140">
    <property type="entry name" value="Nucleic acid-binding proteins"/>
    <property type="match status" value="1"/>
</dbReference>
<evidence type="ECO:0000256" key="1">
    <source>
        <dbReference type="ARBA" id="ARBA00003314"/>
    </source>
</evidence>
<dbReference type="HAMAP" id="MF_00098">
    <property type="entry name" value="Met_tRNA_synth_type1"/>
    <property type="match status" value="1"/>
</dbReference>
<dbReference type="GO" id="GO:0046872">
    <property type="term" value="F:metal ion binding"/>
    <property type="evidence" value="ECO:0007669"/>
    <property type="project" value="UniProtKB-KW"/>
</dbReference>
<organism evidence="20">
    <name type="scientific">groundwater metagenome</name>
    <dbReference type="NCBI Taxonomy" id="717931"/>
    <lineage>
        <taxon>unclassified sequences</taxon>
        <taxon>metagenomes</taxon>
        <taxon>ecological metagenomes</taxon>
    </lineage>
</organism>
<dbReference type="GO" id="GO:0004825">
    <property type="term" value="F:methionine-tRNA ligase activity"/>
    <property type="evidence" value="ECO:0007669"/>
    <property type="project" value="UniProtKB-EC"/>
</dbReference>
<dbReference type="SUPFAM" id="SSF50249">
    <property type="entry name" value="Nucleic acid-binding proteins"/>
    <property type="match status" value="1"/>
</dbReference>
<feature type="domain" description="TRNA-binding" evidence="19">
    <location>
        <begin position="599"/>
        <end position="699"/>
    </location>
</feature>
<evidence type="ECO:0000256" key="18">
    <source>
        <dbReference type="SAM" id="MobiDB-lite"/>
    </source>
</evidence>
<evidence type="ECO:0000313" key="20">
    <source>
        <dbReference type="EMBL" id="CEG12287.1"/>
    </source>
</evidence>
<dbReference type="SUPFAM" id="SSF52374">
    <property type="entry name" value="Nucleotidylyl transferase"/>
    <property type="match status" value="1"/>
</dbReference>
<dbReference type="InterPro" id="IPR002547">
    <property type="entry name" value="tRNA-bd_dom"/>
</dbReference>
<dbReference type="InterPro" id="IPR041872">
    <property type="entry name" value="Anticodon_Met"/>
</dbReference>
<protein>
    <recommendedName>
        <fullName evidence="5">Methionine--tRNA ligase</fullName>
        <ecNumber evidence="4">6.1.1.10</ecNumber>
    </recommendedName>
    <alternativeName>
        <fullName evidence="16">Methionyl-tRNA synthetase</fullName>
    </alternativeName>
</protein>
<dbReference type="GO" id="GO:0000049">
    <property type="term" value="F:tRNA binding"/>
    <property type="evidence" value="ECO:0007669"/>
    <property type="project" value="UniProtKB-KW"/>
</dbReference>
<name>A0A098E8E1_9ZZZZ</name>
<dbReference type="Pfam" id="PF09334">
    <property type="entry name" value="tRNA-synt_1g"/>
    <property type="match status" value="1"/>
</dbReference>
<gene>
    <name evidence="20" type="primary">metG</name>
    <name evidence="20" type="ORF">MSIBF_A2090002</name>
</gene>
<feature type="region of interest" description="Disordered" evidence="18">
    <location>
        <begin position="569"/>
        <end position="588"/>
    </location>
</feature>
<evidence type="ECO:0000256" key="11">
    <source>
        <dbReference type="ARBA" id="ARBA00022833"/>
    </source>
</evidence>
<evidence type="ECO:0000256" key="7">
    <source>
        <dbReference type="ARBA" id="ARBA00022555"/>
    </source>
</evidence>
<dbReference type="CDD" id="cd02800">
    <property type="entry name" value="tRNA_bind_EcMetRS_like"/>
    <property type="match status" value="1"/>
</dbReference>
<dbReference type="Pfam" id="PF19303">
    <property type="entry name" value="Anticodon_3"/>
    <property type="match status" value="1"/>
</dbReference>
<evidence type="ECO:0000256" key="6">
    <source>
        <dbReference type="ARBA" id="ARBA00022490"/>
    </source>
</evidence>
<evidence type="ECO:0000256" key="4">
    <source>
        <dbReference type="ARBA" id="ARBA00012838"/>
    </source>
</evidence>
<evidence type="ECO:0000256" key="5">
    <source>
        <dbReference type="ARBA" id="ARBA00018753"/>
    </source>
</evidence>
<keyword evidence="11" id="KW-0862">Zinc</keyword>
<dbReference type="PROSITE" id="PS00178">
    <property type="entry name" value="AA_TRNA_LIGASE_I"/>
    <property type="match status" value="1"/>
</dbReference>
<dbReference type="GO" id="GO:0006431">
    <property type="term" value="P:methionyl-tRNA aminoacylation"/>
    <property type="evidence" value="ECO:0007669"/>
    <property type="project" value="InterPro"/>
</dbReference>
<comment type="subunit">
    <text evidence="3">Homodimer.</text>
</comment>
<dbReference type="Gene3D" id="3.40.50.620">
    <property type="entry name" value="HUPs"/>
    <property type="match status" value="1"/>
</dbReference>
<evidence type="ECO:0000256" key="14">
    <source>
        <dbReference type="ARBA" id="ARBA00022917"/>
    </source>
</evidence>
<dbReference type="InterPro" id="IPR001412">
    <property type="entry name" value="aa-tRNA-synth_I_CS"/>
</dbReference>
<dbReference type="InterPro" id="IPR009080">
    <property type="entry name" value="tRNAsynth_Ia_anticodon-bd"/>
</dbReference>
<keyword evidence="10" id="KW-0547">Nucleotide-binding</keyword>
<dbReference type="Gene3D" id="1.10.730.10">
    <property type="entry name" value="Isoleucyl-tRNA Synthetase, Domain 1"/>
    <property type="match status" value="1"/>
</dbReference>
<proteinExistence type="inferred from homology"/>
<dbReference type="PROSITE" id="PS50886">
    <property type="entry name" value="TRBD"/>
    <property type="match status" value="1"/>
</dbReference>
<keyword evidence="14" id="KW-0648">Protein biosynthesis</keyword>
<dbReference type="Gene3D" id="2.20.28.20">
    <property type="entry name" value="Methionyl-tRNA synthetase, Zn-domain"/>
    <property type="match status" value="1"/>
</dbReference>
<dbReference type="SUPFAM" id="SSF47323">
    <property type="entry name" value="Anticodon-binding domain of a subclass of class I aminoacyl-tRNA synthetases"/>
    <property type="match status" value="1"/>
</dbReference>
<comment type="subcellular location">
    <subcellularLocation>
        <location evidence="2">Cytoplasm</location>
    </subcellularLocation>
</comment>
<keyword evidence="12" id="KW-0067">ATP-binding</keyword>
<dbReference type="InterPro" id="IPR029038">
    <property type="entry name" value="MetRS_Zn"/>
</dbReference>
<dbReference type="Pfam" id="PF01588">
    <property type="entry name" value="tRNA_bind"/>
    <property type="match status" value="1"/>
</dbReference>
<evidence type="ECO:0000256" key="8">
    <source>
        <dbReference type="ARBA" id="ARBA00022598"/>
    </source>
</evidence>
<evidence type="ECO:0000256" key="10">
    <source>
        <dbReference type="ARBA" id="ARBA00022741"/>
    </source>
</evidence>
<dbReference type="PRINTS" id="PR01041">
    <property type="entry name" value="TRNASYNTHMET"/>
</dbReference>
<dbReference type="InterPro" id="IPR012340">
    <property type="entry name" value="NA-bd_OB-fold"/>
</dbReference>
<dbReference type="AlphaFoldDB" id="A0A098E8E1"/>
<dbReference type="InterPro" id="IPR014758">
    <property type="entry name" value="Met-tRNA_synth"/>
</dbReference>
<dbReference type="NCBIfam" id="NF001100">
    <property type="entry name" value="PRK00133.1"/>
    <property type="match status" value="1"/>
</dbReference>
<comment type="function">
    <text evidence="1">Is required not only for elongation of protein synthesis but also for the initiation of all mRNA translation through initiator tRNA(fMet) aminoacylation.</text>
</comment>
<evidence type="ECO:0000256" key="16">
    <source>
        <dbReference type="ARBA" id="ARBA00030904"/>
    </source>
</evidence>
<keyword evidence="8 20" id="KW-0436">Ligase</keyword>
<evidence type="ECO:0000256" key="3">
    <source>
        <dbReference type="ARBA" id="ARBA00011738"/>
    </source>
</evidence>
<evidence type="ECO:0000256" key="15">
    <source>
        <dbReference type="ARBA" id="ARBA00023146"/>
    </source>
</evidence>
<dbReference type="CDD" id="cd07957">
    <property type="entry name" value="Anticodon_Ia_Met"/>
    <property type="match status" value="1"/>
</dbReference>
<dbReference type="PANTHER" id="PTHR45765">
    <property type="entry name" value="METHIONINE--TRNA LIGASE"/>
    <property type="match status" value="1"/>
</dbReference>
<keyword evidence="13" id="KW-0694">RNA-binding</keyword>
<dbReference type="NCBIfam" id="TIGR00399">
    <property type="entry name" value="metG_C_term"/>
    <property type="match status" value="1"/>
</dbReference>
<dbReference type="GO" id="GO:0017101">
    <property type="term" value="C:aminoacyl-tRNA synthetase multienzyme complex"/>
    <property type="evidence" value="ECO:0007669"/>
    <property type="project" value="TreeGrafter"/>
</dbReference>
<dbReference type="InterPro" id="IPR004495">
    <property type="entry name" value="Met-tRNA-synth_bsu_C"/>
</dbReference>
<keyword evidence="9" id="KW-0479">Metal-binding</keyword>
<dbReference type="GO" id="GO:0005829">
    <property type="term" value="C:cytosol"/>
    <property type="evidence" value="ECO:0007669"/>
    <property type="project" value="TreeGrafter"/>
</dbReference>
<dbReference type="FunFam" id="2.40.50.140:FF:000042">
    <property type="entry name" value="Methionine--tRNA ligase"/>
    <property type="match status" value="1"/>
</dbReference>
<dbReference type="GO" id="GO:0005524">
    <property type="term" value="F:ATP binding"/>
    <property type="evidence" value="ECO:0007669"/>
    <property type="project" value="UniProtKB-KW"/>
</dbReference>
<comment type="catalytic activity">
    <reaction evidence="17">
        <text>tRNA(Met) + L-methionine + ATP = L-methionyl-tRNA(Met) + AMP + diphosphate</text>
        <dbReference type="Rhea" id="RHEA:13481"/>
        <dbReference type="Rhea" id="RHEA-COMP:9667"/>
        <dbReference type="Rhea" id="RHEA-COMP:9698"/>
        <dbReference type="ChEBI" id="CHEBI:30616"/>
        <dbReference type="ChEBI" id="CHEBI:33019"/>
        <dbReference type="ChEBI" id="CHEBI:57844"/>
        <dbReference type="ChEBI" id="CHEBI:78442"/>
        <dbReference type="ChEBI" id="CHEBI:78530"/>
        <dbReference type="ChEBI" id="CHEBI:456215"/>
        <dbReference type="EC" id="6.1.1.10"/>
    </reaction>
</comment>
<sequence>MVEKEETKTGNKEKEKILITSALPYVNNIPHIGNIVGSHLPADIFAKFMRIIGYDVTFVGGADEHGTPIEIAARKKNLNPKELCDYYYNIHKKIYEWLNISYDIFSRTSNEIHHSTTQEFFTQIYKNGYIKEGKISLPYCEKCNRVLPDRYVEGTCPNCGYEKARGDQCEMCGNMLNPTELKNPKCAICGSKPEIVERTHLFFELNKLSAQLDDWIKSKKGIWKDNVIAESLGWIKEGLKERCITRDIKWGIKVPLENFKDKVFYVWFDAPIGYISFTKELGKNLWEKDSKGNNVRIYHFIGKDNIIFHTIFWPAMLLANNKFNLPYNVVGLQYLNYEGGKISKSQNRGIFCENLPDSGIDSDVWRFELTFLIPENSDAEWKWDEFINKTNSELIGNFGNFVNRTLSFINKNFNGEINFKDINFGDDEKDTLKDIRKKAEEYKNIMLNIHLRDGLRKILEISDIGNEYMQKKAPWKNLSKDVDDCKKTMYCCALICYALANISHPFLPNSSKKIFEMLNIKECAKFENIYKDNIEFQIKDISPLFKKMDEKIIWEIKGKVTKIGVETKEGKKAEEKKTEEKKEIKTENEENKEIITYEEFKKLNLKVGTIEDAEEIPKSERLIKLTVNLGQEKRTILAGIKKFYKPIDLINKQVIVLTNLKSRKMLNIESQGMILAAEDDEGIKLLIPDKKTKEGSEIG</sequence>
<dbReference type="CDD" id="cd00814">
    <property type="entry name" value="MetRS_core"/>
    <property type="match status" value="1"/>
</dbReference>
<dbReference type="EC" id="6.1.1.10" evidence="4"/>
<dbReference type="NCBIfam" id="TIGR00398">
    <property type="entry name" value="metG"/>
    <property type="match status" value="1"/>
</dbReference>
<evidence type="ECO:0000256" key="13">
    <source>
        <dbReference type="ARBA" id="ARBA00022884"/>
    </source>
</evidence>
<dbReference type="InterPro" id="IPR014729">
    <property type="entry name" value="Rossmann-like_a/b/a_fold"/>
</dbReference>
<evidence type="ECO:0000256" key="12">
    <source>
        <dbReference type="ARBA" id="ARBA00022840"/>
    </source>
</evidence>
<accession>A0A098E8E1</accession>
<dbReference type="EMBL" id="CCXY01000123">
    <property type="protein sequence ID" value="CEG12287.1"/>
    <property type="molecule type" value="Genomic_DNA"/>
</dbReference>
<evidence type="ECO:0000256" key="2">
    <source>
        <dbReference type="ARBA" id="ARBA00004496"/>
    </source>
</evidence>
<reference evidence="20" key="1">
    <citation type="submission" date="2014-09" db="EMBL/GenBank/DDBJ databases">
        <authorList>
            <person name="Probst J Alexander"/>
        </authorList>
    </citation>
    <scope>NUCLEOTIDE SEQUENCE</scope>
</reference>
<evidence type="ECO:0000256" key="9">
    <source>
        <dbReference type="ARBA" id="ARBA00022723"/>
    </source>
</evidence>
<evidence type="ECO:0000256" key="17">
    <source>
        <dbReference type="ARBA" id="ARBA00047364"/>
    </source>
</evidence>
<dbReference type="PANTHER" id="PTHR45765:SF1">
    <property type="entry name" value="METHIONINE--TRNA LIGASE, CYTOPLASMIC"/>
    <property type="match status" value="1"/>
</dbReference>
<keyword evidence="7" id="KW-0820">tRNA-binding</keyword>
<dbReference type="InterPro" id="IPR015413">
    <property type="entry name" value="Methionyl/Leucyl_tRNA_Synth"/>
</dbReference>
<dbReference type="FunFam" id="2.20.28.20:FF:000001">
    <property type="entry name" value="Methionine--tRNA ligase"/>
    <property type="match status" value="1"/>
</dbReference>
<keyword evidence="6" id="KW-0963">Cytoplasm</keyword>
<keyword evidence="15" id="KW-0030">Aminoacyl-tRNA synthetase</keyword>
<dbReference type="InterPro" id="IPR033911">
    <property type="entry name" value="MetRS_core"/>
</dbReference>
<dbReference type="InterPro" id="IPR023458">
    <property type="entry name" value="Met-tRNA_ligase_1"/>
</dbReference>
<evidence type="ECO:0000259" key="19">
    <source>
        <dbReference type="PROSITE" id="PS50886"/>
    </source>
</evidence>